<proteinExistence type="predicted"/>
<reference evidence="1" key="1">
    <citation type="journal article" date="2021" name="Proc. Natl. Acad. Sci. U.S.A.">
        <title>A Catalog of Tens of Thousands of Viruses from Human Metagenomes Reveals Hidden Associations with Chronic Diseases.</title>
        <authorList>
            <person name="Tisza M.J."/>
            <person name="Buck C.B."/>
        </authorList>
    </citation>
    <scope>NUCLEOTIDE SEQUENCE</scope>
    <source>
        <strain evidence="1">CtqPo10</strain>
    </source>
</reference>
<protein>
    <submittedName>
        <fullName evidence="1">Uncharacterized protein</fullName>
    </submittedName>
</protein>
<organism evidence="1">
    <name type="scientific">Siphoviridae sp. ctqPo10</name>
    <dbReference type="NCBI Taxonomy" id="2827948"/>
    <lineage>
        <taxon>Viruses</taxon>
        <taxon>Duplodnaviria</taxon>
        <taxon>Heunggongvirae</taxon>
        <taxon>Uroviricota</taxon>
        <taxon>Caudoviricetes</taxon>
    </lineage>
</organism>
<name>A0A8S5SVU7_9CAUD</name>
<accession>A0A8S5SVU7</accession>
<evidence type="ECO:0000313" key="1">
    <source>
        <dbReference type="EMBL" id="DAF54891.1"/>
    </source>
</evidence>
<sequence length="75" mass="8986">MEIMRITFDRKDNTLDGREYLNPYHFIDDYKAGVYDGCRNLRVEFIGVFTHTYLKFKNCLALSIYLKSCSYKNEK</sequence>
<dbReference type="EMBL" id="BK032682">
    <property type="protein sequence ID" value="DAF54891.1"/>
    <property type="molecule type" value="Genomic_DNA"/>
</dbReference>